<dbReference type="EMBL" id="JAUIZM010000002">
    <property type="protein sequence ID" value="KAK1399424.1"/>
    <property type="molecule type" value="Genomic_DNA"/>
</dbReference>
<feature type="region of interest" description="Disordered" evidence="2">
    <location>
        <begin position="511"/>
        <end position="543"/>
    </location>
</feature>
<organism evidence="3 4">
    <name type="scientific">Heracleum sosnowskyi</name>
    <dbReference type="NCBI Taxonomy" id="360622"/>
    <lineage>
        <taxon>Eukaryota</taxon>
        <taxon>Viridiplantae</taxon>
        <taxon>Streptophyta</taxon>
        <taxon>Embryophyta</taxon>
        <taxon>Tracheophyta</taxon>
        <taxon>Spermatophyta</taxon>
        <taxon>Magnoliopsida</taxon>
        <taxon>eudicotyledons</taxon>
        <taxon>Gunneridae</taxon>
        <taxon>Pentapetalae</taxon>
        <taxon>asterids</taxon>
        <taxon>campanulids</taxon>
        <taxon>Apiales</taxon>
        <taxon>Apiaceae</taxon>
        <taxon>Apioideae</taxon>
        <taxon>apioid superclade</taxon>
        <taxon>Tordylieae</taxon>
        <taxon>Tordyliinae</taxon>
        <taxon>Heracleum</taxon>
    </lineage>
</organism>
<accession>A0AAD8N7C1</accession>
<dbReference type="AlphaFoldDB" id="A0AAD8N7C1"/>
<reference evidence="3" key="1">
    <citation type="submission" date="2023-02" db="EMBL/GenBank/DDBJ databases">
        <title>Genome of toxic invasive species Heracleum sosnowskyi carries increased number of genes despite the absence of recent whole-genome duplications.</title>
        <authorList>
            <person name="Schelkunov M."/>
            <person name="Shtratnikova V."/>
            <person name="Makarenko M."/>
            <person name="Klepikova A."/>
            <person name="Omelchenko D."/>
            <person name="Novikova G."/>
            <person name="Obukhova E."/>
            <person name="Bogdanov V."/>
            <person name="Penin A."/>
            <person name="Logacheva M."/>
        </authorList>
    </citation>
    <scope>NUCLEOTIDE SEQUENCE</scope>
    <source>
        <strain evidence="3">Hsosn_3</strain>
        <tissue evidence="3">Leaf</tissue>
    </source>
</reference>
<comment type="caution">
    <text evidence="3">The sequence shown here is derived from an EMBL/GenBank/DDBJ whole genome shotgun (WGS) entry which is preliminary data.</text>
</comment>
<protein>
    <submittedName>
        <fullName evidence="3">Uncharacterized protein</fullName>
    </submittedName>
</protein>
<name>A0AAD8N7C1_9APIA</name>
<keyword evidence="4" id="KW-1185">Reference proteome</keyword>
<proteinExistence type="predicted"/>
<evidence type="ECO:0000313" key="3">
    <source>
        <dbReference type="EMBL" id="KAK1399424.1"/>
    </source>
</evidence>
<reference evidence="3" key="2">
    <citation type="submission" date="2023-05" db="EMBL/GenBank/DDBJ databases">
        <authorList>
            <person name="Schelkunov M.I."/>
        </authorList>
    </citation>
    <scope>NUCLEOTIDE SEQUENCE</scope>
    <source>
        <strain evidence="3">Hsosn_3</strain>
        <tissue evidence="3">Leaf</tissue>
    </source>
</reference>
<evidence type="ECO:0000313" key="4">
    <source>
        <dbReference type="Proteomes" id="UP001237642"/>
    </source>
</evidence>
<dbReference type="Proteomes" id="UP001237642">
    <property type="component" value="Unassembled WGS sequence"/>
</dbReference>
<feature type="coiled-coil region" evidence="1">
    <location>
        <begin position="428"/>
        <end position="469"/>
    </location>
</feature>
<keyword evidence="1" id="KW-0175">Coiled coil</keyword>
<feature type="region of interest" description="Disordered" evidence="2">
    <location>
        <begin position="279"/>
        <end position="324"/>
    </location>
</feature>
<evidence type="ECO:0000256" key="2">
    <source>
        <dbReference type="SAM" id="MobiDB-lite"/>
    </source>
</evidence>
<feature type="compositionally biased region" description="Acidic residues" evidence="2">
    <location>
        <begin position="526"/>
        <end position="543"/>
    </location>
</feature>
<gene>
    <name evidence="3" type="ORF">POM88_009287</name>
</gene>
<evidence type="ECO:0000256" key="1">
    <source>
        <dbReference type="SAM" id="Coils"/>
    </source>
</evidence>
<feature type="compositionally biased region" description="Basic and acidic residues" evidence="2">
    <location>
        <begin position="289"/>
        <end position="298"/>
    </location>
</feature>
<sequence>MDRSPFGSGRSPRSISPERYPFFNAEEFPAANHPTRLSEERVAKFPKEFEIPTGAWHTYLPGAADRIWHNPPVPKGYGNVATGISEAALKCGFRVPMLPLVKQLFAQMGIALGQMDPNGFLHMNGFQCRCLVANVDPTPALFWHHHDFRKNGKSKGFYSIARRTNRAEWVETNSNNKGSHDKWCYISGPKIAVISQWRVVDPSVQVVKPTLSGAELHEYNRLCNFDMGRIPLDDLRDRQWLFALWDNVSSRQAIVERKMAKFEAEQAALAAKAAEAAEATGAGAASSDGRQEGDKRTPEQSSPTSPPPTDQAEQATGSAQVRKRARRGDVLKTYVPQWAILESDAIATADSKAIKEIAPDLCWALVLPADCPTYDQLGIADACADLMAFLSKATPMAAIIIDKVKDMQGSFGQIQELEVQAVRSETALRQAVGDVERLEGQSAALRADREALQKELDSLRARLTQRNLSLKASRKMARKETKLRLNAEERCYQMGHDEVVRRAAAMGLEHQALIEPDFSDPVGRPDDDEPPVVSSGEDEDLSD</sequence>